<sequence length="754" mass="82327">MASTNPFWSFATPFTDGMPHALSRRLSSVLDHDSHIRMSSTDGARIYTQTTPDSAWSQASFEEVDFTYNPSKSKNTARLDDAASVRSGSWPRRSGNWPLTEKYYALSSATHDLRCPRWTLWKALLLPTSIIILPMALLVAGLLALIFGYRVRSEDSLFEEVSNSHALSDRAVVLVNYSATRIAFVASWASTLAPLLASFIMNLSSFQSALLMYISSTSPQQQDLPTPYQYTLLVGLCLASIGRLGRYFSYAKEDGVIIPPALRRAAQTLTLTLVLACIVFGADTALHYTTSTINFDQISVSPLSHSYGYGLSSTCLALNRSDNFGLPCSRNGQLAAADYNAYVASQNEIFYLQHGISNVSEVRLVDMPSDEPANVTSSGAAKVALLVPRSTGLSPFRDFQAYTTGVITTCEPISNLCNWTSGGPGNYYSQFNCSENFWGVLGKSPNVSDTGMLVDDSSVPPLGFKRGAALQYSFYMDKGLSINYDSSGSLGPFVPDPELINPVYVGVAARFQSTAQRAGVNMSSDPGIYQGPTPYLDFTLRCKYTTYLVDYNWVNSSAKVNSLTPSPNGTIAEVFHGYNIYGSYDSFDNDLQDSMLAAALQSNLQQLADTFANSYSARVMSVIGPFLSARANLQEQTRTPLLVAKVPKVPLAILIAGCLCYIVFGVVSATLAYGALRVVDVRDLAFRFSLPALGLHAFRDDNTEKDAVDVDTIRTGNGVEEERRVFNETKITRETMRVAVEGEPRTGFVLKSLV</sequence>
<dbReference type="VEuPathDB" id="FungiDB:Z517_08615"/>
<dbReference type="HOGENOM" id="CLU_019655_1_0_1"/>
<evidence type="ECO:0000313" key="3">
    <source>
        <dbReference type="Proteomes" id="UP000053029"/>
    </source>
</evidence>
<name>A0A0D2DM51_9EURO</name>
<dbReference type="Proteomes" id="UP000053029">
    <property type="component" value="Unassembled WGS sequence"/>
</dbReference>
<dbReference type="STRING" id="1442368.A0A0D2DM51"/>
<feature type="transmembrane region" description="Helical" evidence="1">
    <location>
        <begin position="651"/>
        <end position="676"/>
    </location>
</feature>
<dbReference type="AlphaFoldDB" id="A0A0D2DM51"/>
<accession>A0A0D2DM51</accession>
<reference evidence="2 3" key="1">
    <citation type="submission" date="2015-01" db="EMBL/GenBank/DDBJ databases">
        <title>The Genome Sequence of Fonsecaea pedrosoi CBS 271.37.</title>
        <authorList>
            <consortium name="The Broad Institute Genomics Platform"/>
            <person name="Cuomo C."/>
            <person name="de Hoog S."/>
            <person name="Gorbushina A."/>
            <person name="Stielow B."/>
            <person name="Teixiera M."/>
            <person name="Abouelleil A."/>
            <person name="Chapman S.B."/>
            <person name="Priest M."/>
            <person name="Young S.K."/>
            <person name="Wortman J."/>
            <person name="Nusbaum C."/>
            <person name="Birren B."/>
        </authorList>
    </citation>
    <scope>NUCLEOTIDE SEQUENCE [LARGE SCALE GENOMIC DNA]</scope>
    <source>
        <strain evidence="2 3">CBS 271.37</strain>
    </source>
</reference>
<proteinExistence type="predicted"/>
<organism evidence="2 3">
    <name type="scientific">Fonsecaea pedrosoi CBS 271.37</name>
    <dbReference type="NCBI Taxonomy" id="1442368"/>
    <lineage>
        <taxon>Eukaryota</taxon>
        <taxon>Fungi</taxon>
        <taxon>Dikarya</taxon>
        <taxon>Ascomycota</taxon>
        <taxon>Pezizomycotina</taxon>
        <taxon>Eurotiomycetes</taxon>
        <taxon>Chaetothyriomycetidae</taxon>
        <taxon>Chaetothyriales</taxon>
        <taxon>Herpotrichiellaceae</taxon>
        <taxon>Fonsecaea</taxon>
    </lineage>
</organism>
<feature type="transmembrane region" description="Helical" evidence="1">
    <location>
        <begin position="124"/>
        <end position="151"/>
    </location>
</feature>
<feature type="transmembrane region" description="Helical" evidence="1">
    <location>
        <begin position="269"/>
        <end position="288"/>
    </location>
</feature>
<keyword evidence="3" id="KW-1185">Reference proteome</keyword>
<dbReference type="OrthoDB" id="3344043at2759"/>
<keyword evidence="1" id="KW-0472">Membrane</keyword>
<evidence type="ECO:0000313" key="2">
    <source>
        <dbReference type="EMBL" id="KIW78776.1"/>
    </source>
</evidence>
<keyword evidence="1" id="KW-0812">Transmembrane</keyword>
<protein>
    <submittedName>
        <fullName evidence="2">Uncharacterized protein</fullName>
    </submittedName>
</protein>
<evidence type="ECO:0000256" key="1">
    <source>
        <dbReference type="SAM" id="Phobius"/>
    </source>
</evidence>
<dbReference type="EMBL" id="KN846973">
    <property type="protein sequence ID" value="KIW78776.1"/>
    <property type="molecule type" value="Genomic_DNA"/>
</dbReference>
<keyword evidence="1" id="KW-1133">Transmembrane helix</keyword>
<dbReference type="RefSeq" id="XP_013282584.1">
    <property type="nucleotide sequence ID" value="XM_013427130.1"/>
</dbReference>
<feature type="transmembrane region" description="Helical" evidence="1">
    <location>
        <begin position="228"/>
        <end position="248"/>
    </location>
</feature>
<dbReference type="GeneID" id="25308105"/>
<gene>
    <name evidence="2" type="ORF">Z517_08615</name>
</gene>